<dbReference type="InterPro" id="IPR056511">
    <property type="entry name" value="IDM1_C"/>
</dbReference>
<evidence type="ECO:0000313" key="4">
    <source>
        <dbReference type="Proteomes" id="UP001485043"/>
    </source>
</evidence>
<dbReference type="Proteomes" id="UP001485043">
    <property type="component" value="Unassembled WGS sequence"/>
</dbReference>
<proteinExistence type="predicted"/>
<organism evidence="3 4">
    <name type="scientific">Apatococcus fuscideae</name>
    <dbReference type="NCBI Taxonomy" id="2026836"/>
    <lineage>
        <taxon>Eukaryota</taxon>
        <taxon>Viridiplantae</taxon>
        <taxon>Chlorophyta</taxon>
        <taxon>core chlorophytes</taxon>
        <taxon>Trebouxiophyceae</taxon>
        <taxon>Chlorellales</taxon>
        <taxon>Chlorellaceae</taxon>
        <taxon>Apatococcus</taxon>
    </lineage>
</organism>
<feature type="domain" description="Increased DNA methylation 1 C-terminal" evidence="2">
    <location>
        <begin position="85"/>
        <end position="187"/>
    </location>
</feature>
<keyword evidence="4" id="KW-1185">Reference proteome</keyword>
<feature type="region of interest" description="Disordered" evidence="1">
    <location>
        <begin position="1"/>
        <end position="41"/>
    </location>
</feature>
<feature type="region of interest" description="Disordered" evidence="1">
    <location>
        <begin position="310"/>
        <end position="329"/>
    </location>
</feature>
<dbReference type="InterPro" id="IPR016181">
    <property type="entry name" value="Acyl_CoA_acyltransferase"/>
</dbReference>
<sequence>MDAPQRVHHGLLDARSKSGRIKSDKEHSLEIHQNSKSSKGNEVGVAHALRILRSSFDKLDMDHGKELMQMVCTSYESPQGDDLEEDYDFSNFNVAVLKQNARTVCVATFRCFGTSFAEIPFVATREGHRRAGHCRRLMEALEGFLSGLRVRFLVMPAVKSVSSMWVKNFSFVPATMAECQDMDERIVMPEADCAQLLKKDIQNGSGATAAAPAPALRKRAPRPPRTKPPQPTLAKAAGHAIAEAVRKYMDADHLDTIELCNQHEVDLQKKQEQLDASASRERRLEAQLSAALNCAEANGGLAQMRAALPAEDSPSLDTARGSTGSNATRDMLLGLHGKDATGVQTSAASSRGDVLQIFCRADALADVPGIAWGNSRAARILRLCYLLRKTSGTCRFESS</sequence>
<feature type="compositionally biased region" description="Polar residues" evidence="1">
    <location>
        <begin position="31"/>
        <end position="40"/>
    </location>
</feature>
<evidence type="ECO:0000259" key="2">
    <source>
        <dbReference type="Pfam" id="PF23209"/>
    </source>
</evidence>
<comment type="caution">
    <text evidence="3">The sequence shown here is derived from an EMBL/GenBank/DDBJ whole genome shotgun (WGS) entry which is preliminary data.</text>
</comment>
<dbReference type="SUPFAM" id="SSF55729">
    <property type="entry name" value="Acyl-CoA N-acyltransferases (Nat)"/>
    <property type="match status" value="1"/>
</dbReference>
<dbReference type="GO" id="GO:0006357">
    <property type="term" value="P:regulation of transcription by RNA polymerase II"/>
    <property type="evidence" value="ECO:0007669"/>
    <property type="project" value="TreeGrafter"/>
</dbReference>
<evidence type="ECO:0000313" key="3">
    <source>
        <dbReference type="EMBL" id="KAK9858029.1"/>
    </source>
</evidence>
<accession>A0AAW1SVU5</accession>
<dbReference type="Pfam" id="PF23209">
    <property type="entry name" value="IDM1_C"/>
    <property type="match status" value="1"/>
</dbReference>
<feature type="compositionally biased region" description="Basic residues" evidence="1">
    <location>
        <begin position="216"/>
        <end position="225"/>
    </location>
</feature>
<evidence type="ECO:0000256" key="1">
    <source>
        <dbReference type="SAM" id="MobiDB-lite"/>
    </source>
</evidence>
<dbReference type="PANTHER" id="PTHR46309">
    <property type="entry name" value="PHD FINGER PROTEIN 12"/>
    <property type="match status" value="1"/>
</dbReference>
<feature type="compositionally biased region" description="Basic and acidic residues" evidence="1">
    <location>
        <begin position="10"/>
        <end position="30"/>
    </location>
</feature>
<protein>
    <recommendedName>
        <fullName evidence="2">Increased DNA methylation 1 C-terminal domain-containing protein</fullName>
    </recommendedName>
</protein>
<name>A0AAW1SVU5_9CHLO</name>
<dbReference type="Gene3D" id="3.40.630.30">
    <property type="match status" value="1"/>
</dbReference>
<dbReference type="GO" id="GO:0005634">
    <property type="term" value="C:nucleus"/>
    <property type="evidence" value="ECO:0007669"/>
    <property type="project" value="TreeGrafter"/>
</dbReference>
<dbReference type="AlphaFoldDB" id="A0AAW1SVU5"/>
<gene>
    <name evidence="3" type="ORF">WJX84_007611</name>
</gene>
<dbReference type="GO" id="GO:0003714">
    <property type="term" value="F:transcription corepressor activity"/>
    <property type="evidence" value="ECO:0007669"/>
    <property type="project" value="InterPro"/>
</dbReference>
<dbReference type="InterPro" id="IPR042163">
    <property type="entry name" value="PHF12"/>
</dbReference>
<reference evidence="3 4" key="1">
    <citation type="journal article" date="2024" name="Nat. Commun.">
        <title>Phylogenomics reveals the evolutionary origins of lichenization in chlorophyte algae.</title>
        <authorList>
            <person name="Puginier C."/>
            <person name="Libourel C."/>
            <person name="Otte J."/>
            <person name="Skaloud P."/>
            <person name="Haon M."/>
            <person name="Grisel S."/>
            <person name="Petersen M."/>
            <person name="Berrin J.G."/>
            <person name="Delaux P.M."/>
            <person name="Dal Grande F."/>
            <person name="Keller J."/>
        </authorList>
    </citation>
    <scope>NUCLEOTIDE SEQUENCE [LARGE SCALE GENOMIC DNA]</scope>
    <source>
        <strain evidence="3 4">SAG 2523</strain>
    </source>
</reference>
<feature type="region of interest" description="Disordered" evidence="1">
    <location>
        <begin position="204"/>
        <end position="234"/>
    </location>
</feature>
<dbReference type="PANTHER" id="PTHR46309:SF1">
    <property type="entry name" value="PHD FINGER PROTEIN 12"/>
    <property type="match status" value="1"/>
</dbReference>
<dbReference type="EMBL" id="JALJOV010000938">
    <property type="protein sequence ID" value="KAK9858029.1"/>
    <property type="molecule type" value="Genomic_DNA"/>
</dbReference>